<dbReference type="PROSITE" id="PS51257">
    <property type="entry name" value="PROKAR_LIPOPROTEIN"/>
    <property type="match status" value="1"/>
</dbReference>
<proteinExistence type="predicted"/>
<feature type="chain" id="PRO_5046984181" evidence="2">
    <location>
        <begin position="21"/>
        <end position="353"/>
    </location>
</feature>
<reference evidence="3 4" key="1">
    <citation type="submission" date="2023-12" db="EMBL/GenBank/DDBJ databases">
        <title>Marinobacter qingdaonensis sp. nov., isolated from the intertidal sediment of Qingdao, PR China.</title>
        <authorList>
            <person name="Li Y."/>
        </authorList>
    </citation>
    <scope>NUCLEOTIDE SEQUENCE [LARGE SCALE GENOMIC DNA]</scope>
    <source>
        <strain evidence="3 4">ASW11-75</strain>
    </source>
</reference>
<evidence type="ECO:0000313" key="4">
    <source>
        <dbReference type="Proteomes" id="UP001305746"/>
    </source>
</evidence>
<evidence type="ECO:0000256" key="2">
    <source>
        <dbReference type="SAM" id="SignalP"/>
    </source>
</evidence>
<protein>
    <submittedName>
        <fullName evidence="3">MalM family protein</fullName>
    </submittedName>
</protein>
<sequence length="353" mass="38853">MTIRARMTSSAWLLVTAVLAGCQVGGSTVSDREGYFTWVDEQGRVRHSPIAKSEQKRASEPEPPVAESARARSPDTARTPSRTGPEGDADASEYTLENYPDASQLAKDGYIRPGQRQPYFTWRDSEGNLRVSYFQPDTRSDADKGRAPAPVELTPASVYHAKAGSAPVRTAPEGEPDAFAVLGIDSGGDFLERFSATCCAALDTDDHEDWHEASEFGIDLDEASPWHDFLSGRSPYHAIALSGLADRPDFILRLRSYADDGVFVPSLVFLDRNLKPVRLVTDLVSPFTPETWSRRGFLEAWVPVFPGQGERWLVVFTRDEDLVGQTVLETRRGPKAIPHVTRGELGLRMAGSD</sequence>
<feature type="region of interest" description="Disordered" evidence="1">
    <location>
        <begin position="47"/>
        <end position="93"/>
    </location>
</feature>
<organism evidence="3 4">
    <name type="scientific">Marinobacter qingdaonensis</name>
    <dbReference type="NCBI Taxonomy" id="3108486"/>
    <lineage>
        <taxon>Bacteria</taxon>
        <taxon>Pseudomonadati</taxon>
        <taxon>Pseudomonadota</taxon>
        <taxon>Gammaproteobacteria</taxon>
        <taxon>Pseudomonadales</taxon>
        <taxon>Marinobacteraceae</taxon>
        <taxon>Marinobacter</taxon>
    </lineage>
</organism>
<dbReference type="InterPro" id="IPR010794">
    <property type="entry name" value="MalM"/>
</dbReference>
<evidence type="ECO:0000256" key="1">
    <source>
        <dbReference type="SAM" id="MobiDB-lite"/>
    </source>
</evidence>
<keyword evidence="2" id="KW-0732">Signal</keyword>
<accession>A0ABU5P0W6</accession>
<dbReference type="Proteomes" id="UP001305746">
    <property type="component" value="Unassembled WGS sequence"/>
</dbReference>
<name>A0ABU5P0W6_9GAMM</name>
<dbReference type="RefSeq" id="WP_322856157.1">
    <property type="nucleotide sequence ID" value="NZ_JAYDCJ010000003.1"/>
</dbReference>
<feature type="signal peptide" evidence="2">
    <location>
        <begin position="1"/>
        <end position="20"/>
    </location>
</feature>
<keyword evidence="4" id="KW-1185">Reference proteome</keyword>
<comment type="caution">
    <text evidence="3">The sequence shown here is derived from an EMBL/GenBank/DDBJ whole genome shotgun (WGS) entry which is preliminary data.</text>
</comment>
<gene>
    <name evidence="3" type="ORF">U5822_13610</name>
</gene>
<evidence type="ECO:0000313" key="3">
    <source>
        <dbReference type="EMBL" id="MEA1081708.1"/>
    </source>
</evidence>
<dbReference type="EMBL" id="JAYDCJ010000003">
    <property type="protein sequence ID" value="MEA1081708.1"/>
    <property type="molecule type" value="Genomic_DNA"/>
</dbReference>
<dbReference type="Pfam" id="PF07148">
    <property type="entry name" value="MalM"/>
    <property type="match status" value="1"/>
</dbReference>